<keyword evidence="3" id="KW-0158">Chromosome</keyword>
<feature type="compositionally biased region" description="Basic and acidic residues" evidence="9">
    <location>
        <begin position="485"/>
        <end position="506"/>
    </location>
</feature>
<keyword evidence="5" id="KW-0159">Chromosome partition</keyword>
<dbReference type="HOGENOM" id="CLU_013723_2_0_1"/>
<evidence type="ECO:0000313" key="12">
    <source>
        <dbReference type="EMBL" id="KHJ33538.1"/>
    </source>
</evidence>
<evidence type="ECO:0000256" key="5">
    <source>
        <dbReference type="ARBA" id="ARBA00022829"/>
    </source>
</evidence>
<dbReference type="OMA" id="ENECACM"/>
<reference evidence="12 13" key="1">
    <citation type="journal article" date="2014" name="BMC Genomics">
        <title>Adaptive genomic structural variation in the grape powdery mildew pathogen, Erysiphe necator.</title>
        <authorList>
            <person name="Jones L."/>
            <person name="Riaz S."/>
            <person name="Morales-Cruz A."/>
            <person name="Amrine K.C."/>
            <person name="McGuire B."/>
            <person name="Gubler W.D."/>
            <person name="Walker M.A."/>
            <person name="Cantu D."/>
        </authorList>
    </citation>
    <scope>NUCLEOTIDE SEQUENCE [LARGE SCALE GENOMIC DNA]</scope>
    <source>
        <strain evidence="13">c</strain>
    </source>
</reference>
<evidence type="ECO:0000256" key="8">
    <source>
        <dbReference type="ARBA" id="ARBA00023328"/>
    </source>
</evidence>
<evidence type="ECO:0000256" key="2">
    <source>
        <dbReference type="ARBA" id="ARBA00010845"/>
    </source>
</evidence>
<evidence type="ECO:0000256" key="9">
    <source>
        <dbReference type="SAM" id="MobiDB-lite"/>
    </source>
</evidence>
<comment type="similarity">
    <text evidence="2">Belongs to the shugoshin family.</text>
</comment>
<evidence type="ECO:0000256" key="3">
    <source>
        <dbReference type="ARBA" id="ARBA00022454"/>
    </source>
</evidence>
<keyword evidence="6" id="KW-0175">Coiled coil</keyword>
<dbReference type="GO" id="GO:0000779">
    <property type="term" value="C:condensed chromosome, centromeric region"/>
    <property type="evidence" value="ECO:0007669"/>
    <property type="project" value="UniProtKB-ARBA"/>
</dbReference>
<feature type="region of interest" description="Disordered" evidence="9">
    <location>
        <begin position="659"/>
        <end position="711"/>
    </location>
</feature>
<dbReference type="EMBL" id="JNVN01001372">
    <property type="protein sequence ID" value="KHJ33538.1"/>
    <property type="molecule type" value="Genomic_DNA"/>
</dbReference>
<dbReference type="InterPro" id="IPR011515">
    <property type="entry name" value="Shugoshin_C"/>
</dbReference>
<feature type="region of interest" description="Disordered" evidence="9">
    <location>
        <begin position="336"/>
        <end position="506"/>
    </location>
</feature>
<feature type="compositionally biased region" description="Polar residues" evidence="9">
    <location>
        <begin position="668"/>
        <end position="690"/>
    </location>
</feature>
<evidence type="ECO:0000256" key="4">
    <source>
        <dbReference type="ARBA" id="ARBA00022618"/>
    </source>
</evidence>
<dbReference type="Proteomes" id="UP000030854">
    <property type="component" value="Unassembled WGS sequence"/>
</dbReference>
<feature type="compositionally biased region" description="Polar residues" evidence="9">
    <location>
        <begin position="578"/>
        <end position="588"/>
    </location>
</feature>
<keyword evidence="13" id="KW-1185">Reference proteome</keyword>
<comment type="subcellular location">
    <subcellularLocation>
        <location evidence="1">Chromosome</location>
        <location evidence="1">Centromere</location>
    </subcellularLocation>
</comment>
<dbReference type="STRING" id="52586.A0A0B1P5I4"/>
<dbReference type="InterPro" id="IPR011516">
    <property type="entry name" value="Shugoshin_N"/>
</dbReference>
<feature type="compositionally biased region" description="Basic and acidic residues" evidence="9">
    <location>
        <begin position="267"/>
        <end position="290"/>
    </location>
</feature>
<feature type="compositionally biased region" description="Polar residues" evidence="9">
    <location>
        <begin position="438"/>
        <end position="454"/>
    </location>
</feature>
<dbReference type="GO" id="GO:0045132">
    <property type="term" value="P:meiotic chromosome segregation"/>
    <property type="evidence" value="ECO:0007669"/>
    <property type="project" value="InterPro"/>
</dbReference>
<evidence type="ECO:0000256" key="6">
    <source>
        <dbReference type="ARBA" id="ARBA00023054"/>
    </source>
</evidence>
<dbReference type="AlphaFoldDB" id="A0A0B1P5I4"/>
<dbReference type="Pfam" id="PF07558">
    <property type="entry name" value="Shugoshin_N"/>
    <property type="match status" value="1"/>
</dbReference>
<sequence length="711" mass="80267">MARLNEPSVSPGGLESLKRKFIRQNRDIARVNSTQSLRIRDLENDNSILLSENLSLREKILRLQSDQENKNIRKIGEKTLRLKAQLESKLLEISALVCDLGQEVQDIKISPTCDKFVTTFTTSSPGDSWKDVYLPDEEVLSPDGRLPPIMEDVNNQMRFSENHDLHNRLDSTEVLSTESPEIESPPKSQFVDTDPVKIDLPIRVLDSEIQDSMAIDPILSVTVEQRRKRKDSLGLNGARRSNHSISILERKESTGSLKKGAKRKINARNEEDSLAKEEIEKEVMSKKVKEYPPTTPMSIKPKMEEIQMANENQNHNQKENGGKYSREPSLSLQLLPQDKENSSERIPLAPKNNNASPRKKSPSMKVDKNKLIVNMNHKILESKGRTRSKVVQIDKMSESRKSIGENTENLNEPDSRSKLQDMKSSTKCSSPSTSTPSNVQVNTPSNLLSVSDNDPPQSDSVRPSRRVRGSVSYAEPNLRQKMRRPTKELADAVVRDRTDQTVHQPRKSEEIVEGLMIKNVDRTQNGKEHNLLTPADIRLSQGAEEPLCSVTKQISQLTVDEKKHNHFAQPTMTEVSCFSKRCPSTSRTSSHRKQRDSESPLHTNVDNPTIEGVESEHNLEIKSNMKKEKNNNPETIISREAESELVSAVTNVQVLSRRNRRSTLREASMNNSNDKLDTQSGNDANFSTMLPSEDSSENRVGVSTRRSLMIR</sequence>
<dbReference type="Pfam" id="PF07557">
    <property type="entry name" value="Shugoshin_C"/>
    <property type="match status" value="1"/>
</dbReference>
<organism evidence="12 13">
    <name type="scientific">Uncinula necator</name>
    <name type="common">Grape powdery mildew</name>
    <dbReference type="NCBI Taxonomy" id="52586"/>
    <lineage>
        <taxon>Eukaryota</taxon>
        <taxon>Fungi</taxon>
        <taxon>Dikarya</taxon>
        <taxon>Ascomycota</taxon>
        <taxon>Pezizomycotina</taxon>
        <taxon>Leotiomycetes</taxon>
        <taxon>Erysiphales</taxon>
        <taxon>Erysiphaceae</taxon>
        <taxon>Erysiphe</taxon>
    </lineage>
</organism>
<keyword evidence="7" id="KW-0131">Cell cycle</keyword>
<feature type="region of interest" description="Disordered" evidence="9">
    <location>
        <begin position="244"/>
        <end position="299"/>
    </location>
</feature>
<keyword evidence="4" id="KW-0132">Cell division</keyword>
<feature type="region of interest" description="Disordered" evidence="9">
    <location>
        <begin position="578"/>
        <end position="615"/>
    </location>
</feature>
<evidence type="ECO:0000256" key="7">
    <source>
        <dbReference type="ARBA" id="ARBA00023306"/>
    </source>
</evidence>
<feature type="domain" description="Shugoshin C-terminal" evidence="10">
    <location>
        <begin position="462"/>
        <end position="484"/>
    </location>
</feature>
<dbReference type="GO" id="GO:0051301">
    <property type="term" value="P:cell division"/>
    <property type="evidence" value="ECO:0007669"/>
    <property type="project" value="UniProtKB-KW"/>
</dbReference>
<dbReference type="GO" id="GO:0005634">
    <property type="term" value="C:nucleus"/>
    <property type="evidence" value="ECO:0007669"/>
    <property type="project" value="InterPro"/>
</dbReference>
<evidence type="ECO:0000259" key="11">
    <source>
        <dbReference type="Pfam" id="PF07558"/>
    </source>
</evidence>
<feature type="domain" description="Shugoshin N-terminal coiled-coil" evidence="11">
    <location>
        <begin position="17"/>
        <end position="61"/>
    </location>
</feature>
<accession>A0A0B1P5I4</accession>
<name>A0A0B1P5I4_UNCNE</name>
<evidence type="ECO:0000313" key="13">
    <source>
        <dbReference type="Proteomes" id="UP000030854"/>
    </source>
</evidence>
<proteinExistence type="inferred from homology"/>
<comment type="caution">
    <text evidence="12">The sequence shown here is derived from an EMBL/GenBank/DDBJ whole genome shotgun (WGS) entry which is preliminary data.</text>
</comment>
<evidence type="ECO:0000256" key="1">
    <source>
        <dbReference type="ARBA" id="ARBA00004584"/>
    </source>
</evidence>
<gene>
    <name evidence="12" type="ORF">EV44_g4461</name>
</gene>
<evidence type="ECO:0000259" key="10">
    <source>
        <dbReference type="Pfam" id="PF07557"/>
    </source>
</evidence>
<feature type="compositionally biased region" description="Low complexity" evidence="9">
    <location>
        <begin position="423"/>
        <end position="437"/>
    </location>
</feature>
<protein>
    <submittedName>
        <fullName evidence="12">Putative shugoshin c terminal domain-containing protein</fullName>
    </submittedName>
</protein>
<keyword evidence="8" id="KW-0137">Centromere</keyword>